<proteinExistence type="predicted"/>
<dbReference type="Proteomes" id="UP000073492">
    <property type="component" value="Unassembled WGS sequence"/>
</dbReference>
<organism evidence="2 3">
    <name type="scientific">Pseudocercospora musae</name>
    <dbReference type="NCBI Taxonomy" id="113226"/>
    <lineage>
        <taxon>Eukaryota</taxon>
        <taxon>Fungi</taxon>
        <taxon>Dikarya</taxon>
        <taxon>Ascomycota</taxon>
        <taxon>Pezizomycotina</taxon>
        <taxon>Dothideomycetes</taxon>
        <taxon>Dothideomycetidae</taxon>
        <taxon>Mycosphaerellales</taxon>
        <taxon>Mycosphaerellaceae</taxon>
        <taxon>Pseudocercospora</taxon>
    </lineage>
</organism>
<dbReference type="OrthoDB" id="3535423at2759"/>
<keyword evidence="3" id="KW-1185">Reference proteome</keyword>
<dbReference type="SUPFAM" id="SSF51735">
    <property type="entry name" value="NAD(P)-binding Rossmann-fold domains"/>
    <property type="match status" value="1"/>
</dbReference>
<dbReference type="STRING" id="113226.A0A139IC88"/>
<sequence length="214" mass="23656">MYCWSRSAAYCIILLGQLSVDLQLRQAKPQTAQWHNPKIQAVTVGDFHNYKQHEHDQLSGAEACIWVLGSAKFGVDVRMDMAMSAVNAFEKMGIGQGRDFRFVYTSGAFVERDQSKYLWVLGAGGRRGSVERARVIGTVDNRVMNLEGKFDQGWKTFSERPGFVTVREPTLSLVLGNLHIPVGELAAAMVDAAVNGSQKRILENAAPRRLGKAA</sequence>
<name>A0A139IC88_9PEZI</name>
<evidence type="ECO:0000313" key="3">
    <source>
        <dbReference type="Proteomes" id="UP000073492"/>
    </source>
</evidence>
<evidence type="ECO:0000313" key="2">
    <source>
        <dbReference type="EMBL" id="KXT12216.1"/>
    </source>
</evidence>
<feature type="chain" id="PRO_5007297360" evidence="1">
    <location>
        <begin position="28"/>
        <end position="214"/>
    </location>
</feature>
<dbReference type="EMBL" id="LFZO01000160">
    <property type="protein sequence ID" value="KXT12216.1"/>
    <property type="molecule type" value="Genomic_DNA"/>
</dbReference>
<protein>
    <submittedName>
        <fullName evidence="2">Uncharacterized protein</fullName>
    </submittedName>
</protein>
<keyword evidence="1" id="KW-0732">Signal</keyword>
<comment type="caution">
    <text evidence="2">The sequence shown here is derived from an EMBL/GenBank/DDBJ whole genome shotgun (WGS) entry which is preliminary data.</text>
</comment>
<dbReference type="InterPro" id="IPR036291">
    <property type="entry name" value="NAD(P)-bd_dom_sf"/>
</dbReference>
<accession>A0A139IC88</accession>
<feature type="signal peptide" evidence="1">
    <location>
        <begin position="1"/>
        <end position="27"/>
    </location>
</feature>
<dbReference type="AlphaFoldDB" id="A0A139IC88"/>
<reference evidence="2 3" key="1">
    <citation type="submission" date="2015-07" db="EMBL/GenBank/DDBJ databases">
        <title>Comparative genomics of the Sigatoka disease complex on banana suggests a link between parallel evolutionary changes in Pseudocercospora fijiensis and Pseudocercospora eumusae and increased virulence on the banana host.</title>
        <authorList>
            <person name="Chang T.-C."/>
            <person name="Salvucci A."/>
            <person name="Crous P.W."/>
            <person name="Stergiopoulos I."/>
        </authorList>
    </citation>
    <scope>NUCLEOTIDE SEQUENCE [LARGE SCALE GENOMIC DNA]</scope>
    <source>
        <strain evidence="2 3">CBS 116634</strain>
    </source>
</reference>
<gene>
    <name evidence="2" type="ORF">AC579_3443</name>
</gene>
<dbReference type="Gene3D" id="3.40.50.720">
    <property type="entry name" value="NAD(P)-binding Rossmann-like Domain"/>
    <property type="match status" value="1"/>
</dbReference>
<evidence type="ECO:0000256" key="1">
    <source>
        <dbReference type="SAM" id="SignalP"/>
    </source>
</evidence>